<feature type="transmembrane region" description="Helical" evidence="1">
    <location>
        <begin position="118"/>
        <end position="140"/>
    </location>
</feature>
<dbReference type="OrthoDB" id="9790504at2"/>
<dbReference type="AlphaFoldDB" id="A0A4R2SFB9"/>
<dbReference type="EMBL" id="SLXV01000005">
    <property type="protein sequence ID" value="TCP69901.1"/>
    <property type="molecule type" value="Genomic_DNA"/>
</dbReference>
<keyword evidence="3" id="KW-1185">Reference proteome</keyword>
<dbReference type="Pfam" id="PF13782">
    <property type="entry name" value="SpoVAB"/>
    <property type="match status" value="1"/>
</dbReference>
<dbReference type="RefSeq" id="WP_131847996.1">
    <property type="nucleotide sequence ID" value="NZ_SLXV01000005.1"/>
</dbReference>
<protein>
    <submittedName>
        <fullName evidence="2">Stage V sporulation protein AB</fullName>
    </submittedName>
</protein>
<organism evidence="2 3">
    <name type="scientific">Baia soyae</name>
    <dbReference type="NCBI Taxonomy" id="1544746"/>
    <lineage>
        <taxon>Bacteria</taxon>
        <taxon>Bacillati</taxon>
        <taxon>Bacillota</taxon>
        <taxon>Bacilli</taxon>
        <taxon>Bacillales</taxon>
        <taxon>Thermoactinomycetaceae</taxon>
        <taxon>Baia</taxon>
    </lineage>
</organism>
<keyword evidence="1" id="KW-0472">Membrane</keyword>
<accession>A0A4R2SFB9</accession>
<sequence length="143" mass="15852">MIQHLLDSVILVFFGLAGGFAVGSGFVAFIAVLDIVPRLTHLTRSKSSIHWYEGAIITGTLVFTWLDLRNMTLGIPMWIILPLGAFMGIFVGMLAAALTEALNVFPILVKRMGMKESLLMFLMAMSLGKVIGSLLQWTYFKIW</sequence>
<feature type="transmembrane region" description="Helical" evidence="1">
    <location>
        <begin position="48"/>
        <end position="66"/>
    </location>
</feature>
<feature type="transmembrane region" description="Helical" evidence="1">
    <location>
        <begin position="78"/>
        <end position="98"/>
    </location>
</feature>
<keyword evidence="1" id="KW-1133">Transmembrane helix</keyword>
<gene>
    <name evidence="2" type="ORF">EDD57_10586</name>
</gene>
<keyword evidence="1" id="KW-0812">Transmembrane</keyword>
<proteinExistence type="predicted"/>
<dbReference type="InterPro" id="IPR020144">
    <property type="entry name" value="SpoVAB"/>
</dbReference>
<reference evidence="2 3" key="1">
    <citation type="submission" date="2019-03" db="EMBL/GenBank/DDBJ databases">
        <title>Genomic Encyclopedia of Type Strains, Phase IV (KMG-IV): sequencing the most valuable type-strain genomes for metagenomic binning, comparative biology and taxonomic classification.</title>
        <authorList>
            <person name="Goeker M."/>
        </authorList>
    </citation>
    <scope>NUCLEOTIDE SEQUENCE [LARGE SCALE GENOMIC DNA]</scope>
    <source>
        <strain evidence="2 3">DSM 46831</strain>
    </source>
</reference>
<evidence type="ECO:0000256" key="1">
    <source>
        <dbReference type="SAM" id="Phobius"/>
    </source>
</evidence>
<comment type="caution">
    <text evidence="2">The sequence shown here is derived from an EMBL/GenBank/DDBJ whole genome shotgun (WGS) entry which is preliminary data.</text>
</comment>
<evidence type="ECO:0000313" key="3">
    <source>
        <dbReference type="Proteomes" id="UP000294746"/>
    </source>
</evidence>
<name>A0A4R2SFB9_9BACL</name>
<evidence type="ECO:0000313" key="2">
    <source>
        <dbReference type="EMBL" id="TCP69901.1"/>
    </source>
</evidence>
<dbReference type="Proteomes" id="UP000294746">
    <property type="component" value="Unassembled WGS sequence"/>
</dbReference>
<feature type="transmembrane region" description="Helical" evidence="1">
    <location>
        <begin position="12"/>
        <end position="36"/>
    </location>
</feature>